<reference evidence="8" key="1">
    <citation type="journal article" date="2019" name="Int. J. Syst. Evol. Microbiol.">
        <title>The Global Catalogue of Microorganisms (GCM) 10K type strain sequencing project: providing services to taxonomists for standard genome sequencing and annotation.</title>
        <authorList>
            <consortium name="The Broad Institute Genomics Platform"/>
            <consortium name="The Broad Institute Genome Sequencing Center for Infectious Disease"/>
            <person name="Wu L."/>
            <person name="Ma J."/>
        </authorList>
    </citation>
    <scope>NUCLEOTIDE SEQUENCE [LARGE SCALE GENOMIC DNA]</scope>
    <source>
        <strain evidence="8">JCM 9918</strain>
    </source>
</reference>
<gene>
    <name evidence="7" type="ORF">ACFQGO_22355</name>
</gene>
<dbReference type="EMBL" id="JBHSNZ010000015">
    <property type="protein sequence ID" value="MFC5810208.1"/>
    <property type="molecule type" value="Genomic_DNA"/>
</dbReference>
<dbReference type="InterPro" id="IPR011547">
    <property type="entry name" value="SLC26A/SulP_dom"/>
</dbReference>
<feature type="transmembrane region" description="Helical" evidence="5">
    <location>
        <begin position="99"/>
        <end position="117"/>
    </location>
</feature>
<feature type="domain" description="STAS" evidence="6">
    <location>
        <begin position="449"/>
        <end position="560"/>
    </location>
</feature>
<keyword evidence="2 5" id="KW-0812">Transmembrane</keyword>
<evidence type="ECO:0000256" key="3">
    <source>
        <dbReference type="ARBA" id="ARBA00022989"/>
    </source>
</evidence>
<keyword evidence="8" id="KW-1185">Reference proteome</keyword>
<comment type="subcellular location">
    <subcellularLocation>
        <location evidence="1">Membrane</location>
        <topology evidence="1">Multi-pass membrane protein</topology>
    </subcellularLocation>
</comment>
<dbReference type="RefSeq" id="WP_272172002.1">
    <property type="nucleotide sequence ID" value="NZ_JAQOSL010000042.1"/>
</dbReference>
<organism evidence="7 8">
    <name type="scientific">Streptomyces heilongjiangensis</name>
    <dbReference type="NCBI Taxonomy" id="945052"/>
    <lineage>
        <taxon>Bacteria</taxon>
        <taxon>Bacillati</taxon>
        <taxon>Actinomycetota</taxon>
        <taxon>Actinomycetes</taxon>
        <taxon>Kitasatosporales</taxon>
        <taxon>Streptomycetaceae</taxon>
        <taxon>Streptomyces</taxon>
    </lineage>
</organism>
<feature type="transmembrane region" description="Helical" evidence="5">
    <location>
        <begin position="201"/>
        <end position="219"/>
    </location>
</feature>
<feature type="transmembrane region" description="Helical" evidence="5">
    <location>
        <begin position="394"/>
        <end position="425"/>
    </location>
</feature>
<dbReference type="InterPro" id="IPR018045">
    <property type="entry name" value="S04_transporter_CS"/>
</dbReference>
<dbReference type="PROSITE" id="PS01130">
    <property type="entry name" value="SLC26A"/>
    <property type="match status" value="1"/>
</dbReference>
<feature type="transmembrane region" description="Helical" evidence="5">
    <location>
        <begin position="352"/>
        <end position="374"/>
    </location>
</feature>
<proteinExistence type="predicted"/>
<evidence type="ECO:0000256" key="5">
    <source>
        <dbReference type="SAM" id="Phobius"/>
    </source>
</evidence>
<keyword evidence="3 5" id="KW-1133">Transmembrane helix</keyword>
<dbReference type="Gene3D" id="3.30.750.24">
    <property type="entry name" value="STAS domain"/>
    <property type="match status" value="1"/>
</dbReference>
<dbReference type="Proteomes" id="UP001596112">
    <property type="component" value="Unassembled WGS sequence"/>
</dbReference>
<feature type="transmembrane region" description="Helical" evidence="5">
    <location>
        <begin position="167"/>
        <end position="194"/>
    </location>
</feature>
<dbReference type="Pfam" id="PF01740">
    <property type="entry name" value="STAS"/>
    <property type="match status" value="1"/>
</dbReference>
<feature type="transmembrane region" description="Helical" evidence="5">
    <location>
        <begin position="73"/>
        <end position="93"/>
    </location>
</feature>
<dbReference type="SUPFAM" id="SSF52091">
    <property type="entry name" value="SpoIIaa-like"/>
    <property type="match status" value="1"/>
</dbReference>
<dbReference type="InterPro" id="IPR001902">
    <property type="entry name" value="SLC26A/SulP_fam"/>
</dbReference>
<feature type="transmembrane region" description="Helical" evidence="5">
    <location>
        <begin position="325"/>
        <end position="345"/>
    </location>
</feature>
<dbReference type="PROSITE" id="PS50801">
    <property type="entry name" value="STAS"/>
    <property type="match status" value="1"/>
</dbReference>
<dbReference type="InterPro" id="IPR002645">
    <property type="entry name" value="STAS_dom"/>
</dbReference>
<sequence>MRAHVRWLFPSLRGYRRQWLGRDALAGATVWAVLVPEALAYATIAGVSPVVGLYAAPAALILYAAFGSSRHLVVGPMAATAALSAAIVGDVAGGSQAHFTAMTAALALTVGAAALLAGVLRLGFLAGFISAPVLKGFIVGLALTIIAGQLPKLFGVEGGPGNFFERIGALFADLSDTSGLTVLVGAGSLAVILVLKRVAPVVPGSLLAVALGIAVAAAFDLEDHGVDVVGGIASGLPSFGFPDVSLDDLGALAAGSVGVLLVAFVEGLGAAKTYAARDHYEVDADRELIGLGAAGLGAGLSSGMVVNGSLSKTAVNASAGARTQLSGLVVAALTLVTLLFLTGLFEKLPEAVLAAVVIAAVIDLVDISSLVSFYRVFTRRLGQAYGVAARPDFVAALAAMLGVMVFDTLPGLFIGVGASLLLLLYRSSRPLISELGRLPGNGHFASLDRHPDSRGIPGLVVLRVEAGIYFANAERIESAVRRAAAREGTTAVVIDAETVPFVDVSAVRMLDGLTEELGSRGVRLLLARDVGQVRDVLRTAGAGAELRHVYPTVRAAVDAARTGT</sequence>
<evidence type="ECO:0000313" key="8">
    <source>
        <dbReference type="Proteomes" id="UP001596112"/>
    </source>
</evidence>
<dbReference type="InterPro" id="IPR036513">
    <property type="entry name" value="STAS_dom_sf"/>
</dbReference>
<evidence type="ECO:0000256" key="2">
    <source>
        <dbReference type="ARBA" id="ARBA00022692"/>
    </source>
</evidence>
<evidence type="ECO:0000256" key="4">
    <source>
        <dbReference type="ARBA" id="ARBA00023136"/>
    </source>
</evidence>
<dbReference type="PANTHER" id="PTHR11814">
    <property type="entry name" value="SULFATE TRANSPORTER"/>
    <property type="match status" value="1"/>
</dbReference>
<feature type="transmembrane region" description="Helical" evidence="5">
    <location>
        <begin position="249"/>
        <end position="268"/>
    </location>
</feature>
<evidence type="ECO:0000256" key="1">
    <source>
        <dbReference type="ARBA" id="ARBA00004141"/>
    </source>
</evidence>
<accession>A0ABW1BAM4</accession>
<comment type="caution">
    <text evidence="7">The sequence shown here is derived from an EMBL/GenBank/DDBJ whole genome shotgun (WGS) entry which is preliminary data.</text>
</comment>
<protein>
    <submittedName>
        <fullName evidence="7">SulP family inorganic anion transporter</fullName>
    </submittedName>
</protein>
<dbReference type="CDD" id="cd07042">
    <property type="entry name" value="STAS_SulP_like_sulfate_transporter"/>
    <property type="match status" value="1"/>
</dbReference>
<feature type="transmembrane region" description="Helical" evidence="5">
    <location>
        <begin position="124"/>
        <end position="147"/>
    </location>
</feature>
<evidence type="ECO:0000313" key="7">
    <source>
        <dbReference type="EMBL" id="MFC5810208.1"/>
    </source>
</evidence>
<name>A0ABW1BAM4_9ACTN</name>
<evidence type="ECO:0000259" key="6">
    <source>
        <dbReference type="PROSITE" id="PS50801"/>
    </source>
</evidence>
<feature type="transmembrane region" description="Helical" evidence="5">
    <location>
        <begin position="50"/>
        <end position="66"/>
    </location>
</feature>
<dbReference type="Pfam" id="PF00916">
    <property type="entry name" value="Sulfate_transp"/>
    <property type="match status" value="1"/>
</dbReference>
<keyword evidence="4 5" id="KW-0472">Membrane</keyword>